<feature type="domain" description="ABC transporter" evidence="11">
    <location>
        <begin position="2"/>
        <end position="233"/>
    </location>
</feature>
<comment type="subunit">
    <text evidence="7">Monomer. Homodimerizes in the presence of ATP. The complex is composed of two ATP-binding proteins (SugC), two transmembrane proteins (SugA and SugB) and a solute-binding protein (LpqY).</text>
</comment>
<dbReference type="GO" id="GO:0140359">
    <property type="term" value="F:ABC-type transporter activity"/>
    <property type="evidence" value="ECO:0007669"/>
    <property type="project" value="UniProtKB-ARBA"/>
</dbReference>
<evidence type="ECO:0000256" key="8">
    <source>
        <dbReference type="ARBA" id="ARBA00072105"/>
    </source>
</evidence>
<dbReference type="AlphaFoldDB" id="A0A3G6J9N5"/>
<dbReference type="PANTHER" id="PTHR42781:SF4">
    <property type="entry name" value="SPERMIDINE_PUTRESCINE IMPORT ATP-BINDING PROTEIN POTA"/>
    <property type="match status" value="1"/>
</dbReference>
<dbReference type="InterPro" id="IPR003439">
    <property type="entry name" value="ABC_transporter-like_ATP-bd"/>
</dbReference>
<keyword evidence="4 12" id="KW-0067">ATP-binding</keyword>
<gene>
    <name evidence="12" type="primary">potA2</name>
    <name evidence="12" type="ORF">CCHOA_11675</name>
</gene>
<dbReference type="InterPro" id="IPR003593">
    <property type="entry name" value="AAA+_ATPase"/>
</dbReference>
<dbReference type="SMART" id="SM00382">
    <property type="entry name" value="AAA"/>
    <property type="match status" value="1"/>
</dbReference>
<dbReference type="GO" id="GO:0016887">
    <property type="term" value="F:ATP hydrolysis activity"/>
    <property type="evidence" value="ECO:0007669"/>
    <property type="project" value="InterPro"/>
</dbReference>
<dbReference type="Gene3D" id="3.40.50.300">
    <property type="entry name" value="P-loop containing nucleotide triphosphate hydrolases"/>
    <property type="match status" value="1"/>
</dbReference>
<dbReference type="InterPro" id="IPR050093">
    <property type="entry name" value="ABC_SmlMolc_Importer"/>
</dbReference>
<evidence type="ECO:0000313" key="13">
    <source>
        <dbReference type="Proteomes" id="UP000269019"/>
    </source>
</evidence>
<comment type="subcellular location">
    <subcellularLocation>
        <location evidence="1">Cell inner membrane</location>
        <topology evidence="1">Peripheral membrane protein</topology>
        <orientation evidence="1">Cytoplasmic side</orientation>
    </subcellularLocation>
</comment>
<evidence type="ECO:0000256" key="10">
    <source>
        <dbReference type="ARBA" id="ARBA00082626"/>
    </source>
</evidence>
<evidence type="ECO:0000256" key="5">
    <source>
        <dbReference type="ARBA" id="ARBA00050305"/>
    </source>
</evidence>
<dbReference type="GO" id="GO:0043190">
    <property type="term" value="C:ATP-binding cassette (ABC) transporter complex"/>
    <property type="evidence" value="ECO:0007669"/>
    <property type="project" value="UniProtKB-ARBA"/>
</dbReference>
<dbReference type="GO" id="GO:0005524">
    <property type="term" value="F:ATP binding"/>
    <property type="evidence" value="ECO:0007669"/>
    <property type="project" value="UniProtKB-KW"/>
</dbReference>
<dbReference type="Proteomes" id="UP000269019">
    <property type="component" value="Chromosome"/>
</dbReference>
<evidence type="ECO:0000256" key="3">
    <source>
        <dbReference type="ARBA" id="ARBA00022741"/>
    </source>
</evidence>
<evidence type="ECO:0000256" key="6">
    <source>
        <dbReference type="ARBA" id="ARBA00056091"/>
    </source>
</evidence>
<sequence length="338" mass="36972">MIEFKDIEVAFDNFVAIPNMNLTIEEGQFFTLLGPSGCGKTTALRALAGLVEPTKGRIFIDGQDVTKLPSDKRQLGMVFQNYALFPTMTVRENLAFGLKVKKVGNDEIAQRVADIAREVELTDKQLDRSVAELSGGQQQRVAIARALVMRPKILLLDEPLSNLDAKLRGQLRIQLKEMQQHFGITSVYVTHDQTEALSMSDGIAVINQGRIEQVGTPREVYSASATEFVCNFIGDVNALPVPELRAQGAALDADSAYVRVERVALCDPTTPVVPGSVYFDGHVTGSRYEGVMTTYAIDIGQPKPLSVVIKDDGRLVLHPGQQVRVAIAGEDLLTYRGN</sequence>
<comment type="catalytic activity">
    <reaction evidence="5">
        <text>alpha,alpha-trehalose(out) + ATP + H2O = alpha,alpha-trehalose(in) + ADP + phosphate + H(+)</text>
        <dbReference type="Rhea" id="RHEA:75203"/>
        <dbReference type="ChEBI" id="CHEBI:15377"/>
        <dbReference type="ChEBI" id="CHEBI:15378"/>
        <dbReference type="ChEBI" id="CHEBI:16551"/>
        <dbReference type="ChEBI" id="CHEBI:30616"/>
        <dbReference type="ChEBI" id="CHEBI:43474"/>
        <dbReference type="ChEBI" id="CHEBI:456216"/>
    </reaction>
</comment>
<keyword evidence="12" id="KW-0378">Hydrolase</keyword>
<comment type="function">
    <text evidence="6">Part of the ABC transporter complex LpqY-SugA-SugB-SugC, which is highly specific for uptake of trehalose. Involved in the recycling of extracellular trehalose released from trehalose-containing molecules synthesized by M.tuberculosis. Trehalose uptake is essential for virulence. Responsible for energy coupling to the transport system.</text>
</comment>
<dbReference type="EMBL" id="CP033896">
    <property type="protein sequence ID" value="AZA14706.1"/>
    <property type="molecule type" value="Genomic_DNA"/>
</dbReference>
<evidence type="ECO:0000313" key="12">
    <source>
        <dbReference type="EMBL" id="AZA14706.1"/>
    </source>
</evidence>
<dbReference type="InterPro" id="IPR027417">
    <property type="entry name" value="P-loop_NTPase"/>
</dbReference>
<reference evidence="12 13" key="1">
    <citation type="submission" date="2018-11" db="EMBL/GenBank/DDBJ databases">
        <authorList>
            <person name="Kleinhagauer T."/>
            <person name="Glaeser S.P."/>
            <person name="Spergser J."/>
            <person name="Ruckert C."/>
            <person name="Kaempfer P."/>
            <person name="Busse H.-J."/>
        </authorList>
    </citation>
    <scope>NUCLEOTIDE SEQUENCE [LARGE SCALE GENOMIC DNA]</scope>
    <source>
        <strain evidence="12 13">200CH</strain>
    </source>
</reference>
<dbReference type="SUPFAM" id="SSF52540">
    <property type="entry name" value="P-loop containing nucleoside triphosphate hydrolases"/>
    <property type="match status" value="1"/>
</dbReference>
<dbReference type="FunFam" id="3.40.50.300:FF:000042">
    <property type="entry name" value="Maltose/maltodextrin ABC transporter, ATP-binding protein"/>
    <property type="match status" value="1"/>
</dbReference>
<dbReference type="PANTHER" id="PTHR42781">
    <property type="entry name" value="SPERMIDINE/PUTRESCINE IMPORT ATP-BINDING PROTEIN POTA"/>
    <property type="match status" value="1"/>
</dbReference>
<dbReference type="OrthoDB" id="9802264at2"/>
<dbReference type="InterPro" id="IPR008995">
    <property type="entry name" value="Mo/tungstate-bd_C_term_dom"/>
</dbReference>
<name>A0A3G6J9N5_9CORY</name>
<accession>A0A3G6J9N5</accession>
<evidence type="ECO:0000256" key="4">
    <source>
        <dbReference type="ARBA" id="ARBA00022840"/>
    </source>
</evidence>
<dbReference type="KEGG" id="ccho:CCHOA_11675"/>
<evidence type="ECO:0000256" key="1">
    <source>
        <dbReference type="ARBA" id="ARBA00004515"/>
    </source>
</evidence>
<dbReference type="InterPro" id="IPR017871">
    <property type="entry name" value="ABC_transporter-like_CS"/>
</dbReference>
<protein>
    <recommendedName>
        <fullName evidence="8">Trehalose import ATP-binding protein SugC</fullName>
    </recommendedName>
    <alternativeName>
        <fullName evidence="10">Nucleotide-binding domain of SugABC transporter</fullName>
    </alternativeName>
    <alternativeName>
        <fullName evidence="9">SugABC transporter ATPase SugC</fullName>
    </alternativeName>
</protein>
<dbReference type="PROSITE" id="PS50893">
    <property type="entry name" value="ABC_TRANSPORTER_2"/>
    <property type="match status" value="1"/>
</dbReference>
<dbReference type="SUPFAM" id="SSF50331">
    <property type="entry name" value="MOP-like"/>
    <property type="match status" value="1"/>
</dbReference>
<evidence type="ECO:0000259" key="11">
    <source>
        <dbReference type="PROSITE" id="PS50893"/>
    </source>
</evidence>
<organism evidence="12 13">
    <name type="scientific">Corynebacterium choanae</name>
    <dbReference type="NCBI Taxonomy" id="1862358"/>
    <lineage>
        <taxon>Bacteria</taxon>
        <taxon>Bacillati</taxon>
        <taxon>Actinomycetota</taxon>
        <taxon>Actinomycetes</taxon>
        <taxon>Mycobacteriales</taxon>
        <taxon>Corynebacteriaceae</taxon>
        <taxon>Corynebacterium</taxon>
    </lineage>
</organism>
<keyword evidence="3" id="KW-0547">Nucleotide-binding</keyword>
<dbReference type="RefSeq" id="WP_123930408.1">
    <property type="nucleotide sequence ID" value="NZ_CP033896.1"/>
</dbReference>
<proteinExistence type="predicted"/>
<evidence type="ECO:0000256" key="7">
    <source>
        <dbReference type="ARBA" id="ARBA00063658"/>
    </source>
</evidence>
<keyword evidence="2" id="KW-0813">Transport</keyword>
<keyword evidence="13" id="KW-1185">Reference proteome</keyword>
<dbReference type="PROSITE" id="PS00211">
    <property type="entry name" value="ABC_TRANSPORTER_1"/>
    <property type="match status" value="1"/>
</dbReference>
<dbReference type="Pfam" id="PF00005">
    <property type="entry name" value="ABC_tran"/>
    <property type="match status" value="1"/>
</dbReference>
<evidence type="ECO:0000256" key="9">
    <source>
        <dbReference type="ARBA" id="ARBA00080647"/>
    </source>
</evidence>
<evidence type="ECO:0000256" key="2">
    <source>
        <dbReference type="ARBA" id="ARBA00022448"/>
    </source>
</evidence>